<proteinExistence type="inferred from homology"/>
<feature type="region of interest" description="Disordered" evidence="7">
    <location>
        <begin position="655"/>
        <end position="682"/>
    </location>
</feature>
<evidence type="ECO:0000256" key="5">
    <source>
        <dbReference type="ARBA" id="ARBA00023034"/>
    </source>
</evidence>
<sequence>MSATTTTSTSTKSHPANASANTLAFVSAAARKASSLATSVASVVNAGTLGGSWQAHEDSYEPPPPPAAAQLADISMGDLAGYIRTVRSQLVQFESDRLAASQASSQVSSDAAQAAVELAETLNNAHEDDDDDDDPFAAAAHVSELPSTSSTSSQEQASTNTQRRLGEGLVKAMQEVPEVFFRSDFDLSTPDGFAMACAAAGGTTELAGTTAQTQTQQERLTHYLDIVEVHLLGEIQSRSRAFFDAARSMGHLSTAVAATSQYTTGMRSNVKHLAETTSTDAHRVRTLHARRRNLAATTSLLSLVAEAQSLSQTLDACLETGDYGGCLDVHAAVARLLASRDGVASSLVALRALEHRANDALVSIDTCMREEVRLASTDRLGLAEAPGAIAEWAARAWADEAAEANKRASSSSSSSSSSSAANVTADAVFAAAAESCESMVARLGGPLETVQGDGDVAEAPKLGEVVYPALVGLCRRGALSDTIREEGYTLLAAVTDAVKSAAEEVVGSLLRRRQAMSNGHAHASDEANDDDDQTGGDGYGAAASVGSKLSKLKPGEFLAVMHTVRTVARPYVRLGWEWREAAEQVAADSDVAGTEMASEVRHAAHTLYRNLSEEVARRIAALLSLRRDASHDMTLEDVIRLAHVVHVCAYELDAPAPSQNTSTSPDRSGADNKASADMPHPRSHNIVSTALIDCARAFVSAMRARHMELLAACMEDETFARVDVDADVQVRLDDIVCSAADGPTVSPEGHTSESIPHIMLGGETYASFRTVHVLITSLHDVDVLMRCEDSDVYTSLAPSLCHHVADMLRFFNARACSLVLSAGAMSSAARLKSITARHLAHTRRALSLLMQVHKPLRQRLIDVLSPAAQKASLPGFDRVARDLFVHAEEVDAKFVAILREAMVRHMKKLKQEQAPSDELVAAALTKEVDTLARILRSVLSPSEHEPVMLRVAALMCRHFATELTPLMPPRETAVAVAADSDDGSKAAAPVPAQGDVTASRAYREASHIISHVRSLGLDAAEAEEAAEPLRDLVRVT</sequence>
<comment type="subcellular location">
    <subcellularLocation>
        <location evidence="1">Golgi apparatus</location>
        <location evidence="1">trans-Golgi network</location>
    </subcellularLocation>
</comment>
<evidence type="ECO:0000259" key="8">
    <source>
        <dbReference type="Pfam" id="PF07928"/>
    </source>
</evidence>
<feature type="compositionally biased region" description="Low complexity" evidence="7">
    <location>
        <begin position="147"/>
        <end position="162"/>
    </location>
</feature>
<keyword evidence="10" id="KW-1185">Reference proteome</keyword>
<dbReference type="PANTHER" id="PTHR12965:SF0">
    <property type="entry name" value="VACUOLAR PROTEIN SORTING-ASSOCIATED PROTEIN 54"/>
    <property type="match status" value="1"/>
</dbReference>
<dbReference type="GO" id="GO:0006896">
    <property type="term" value="P:Golgi to vacuole transport"/>
    <property type="evidence" value="ECO:0007669"/>
    <property type="project" value="TreeGrafter"/>
</dbReference>
<protein>
    <recommendedName>
        <fullName evidence="8">Vacuolar protein sorting-associated protein 54 C-terminal domain-containing protein</fullName>
    </recommendedName>
</protein>
<dbReference type="AlphaFoldDB" id="A0A830HEZ9"/>
<dbReference type="GO" id="GO:0019905">
    <property type="term" value="F:syntaxin binding"/>
    <property type="evidence" value="ECO:0007669"/>
    <property type="project" value="TreeGrafter"/>
</dbReference>
<dbReference type="PANTHER" id="PTHR12965">
    <property type="entry name" value="VACUOLAR PROTEIN SORTING 54"/>
    <property type="match status" value="1"/>
</dbReference>
<evidence type="ECO:0000256" key="3">
    <source>
        <dbReference type="ARBA" id="ARBA00022448"/>
    </source>
</evidence>
<dbReference type="GO" id="GO:0015031">
    <property type="term" value="P:protein transport"/>
    <property type="evidence" value="ECO:0007669"/>
    <property type="project" value="UniProtKB-KW"/>
</dbReference>
<dbReference type="GO" id="GO:0042147">
    <property type="term" value="P:retrograde transport, endosome to Golgi"/>
    <property type="evidence" value="ECO:0007669"/>
    <property type="project" value="InterPro"/>
</dbReference>
<dbReference type="Pfam" id="PF07928">
    <property type="entry name" value="Vps54"/>
    <property type="match status" value="1"/>
</dbReference>
<keyword evidence="6" id="KW-0175">Coiled coil</keyword>
<feature type="region of interest" description="Disordered" evidence="7">
    <location>
        <begin position="516"/>
        <end position="540"/>
    </location>
</feature>
<organism evidence="9 10">
    <name type="scientific">Pycnococcus provasolii</name>
    <dbReference type="NCBI Taxonomy" id="41880"/>
    <lineage>
        <taxon>Eukaryota</taxon>
        <taxon>Viridiplantae</taxon>
        <taxon>Chlorophyta</taxon>
        <taxon>Pseudoscourfieldiophyceae</taxon>
        <taxon>Pseudoscourfieldiales</taxon>
        <taxon>Pycnococcaceae</taxon>
        <taxon>Pycnococcus</taxon>
    </lineage>
</organism>
<reference evidence="9" key="1">
    <citation type="submission" date="2020-10" db="EMBL/GenBank/DDBJ databases">
        <title>Unveiling of a novel bifunctional photoreceptor, Dualchrome1, isolated from a cosmopolitan green alga.</title>
        <authorList>
            <person name="Suzuki S."/>
            <person name="Kawachi M."/>
        </authorList>
    </citation>
    <scope>NUCLEOTIDE SEQUENCE</scope>
    <source>
        <strain evidence="9">NIES 2893</strain>
    </source>
</reference>
<gene>
    <name evidence="9" type="ORF">PPROV_000314400</name>
</gene>
<dbReference type="EMBL" id="BNJQ01000007">
    <property type="protein sequence ID" value="GHP04390.1"/>
    <property type="molecule type" value="Genomic_DNA"/>
</dbReference>
<keyword evidence="4" id="KW-0653">Protein transport</keyword>
<dbReference type="Proteomes" id="UP000660262">
    <property type="component" value="Unassembled WGS sequence"/>
</dbReference>
<feature type="region of interest" description="Disordered" evidence="7">
    <location>
        <begin position="142"/>
        <end position="162"/>
    </location>
</feature>
<evidence type="ECO:0000256" key="4">
    <source>
        <dbReference type="ARBA" id="ARBA00022927"/>
    </source>
</evidence>
<keyword evidence="5" id="KW-0333">Golgi apparatus</keyword>
<evidence type="ECO:0000256" key="2">
    <source>
        <dbReference type="ARBA" id="ARBA00009150"/>
    </source>
</evidence>
<dbReference type="InterPro" id="IPR039745">
    <property type="entry name" value="Vps54"/>
</dbReference>
<evidence type="ECO:0000313" key="9">
    <source>
        <dbReference type="EMBL" id="GHP04390.1"/>
    </source>
</evidence>
<keyword evidence="3" id="KW-0813">Transport</keyword>
<comment type="similarity">
    <text evidence="2">Belongs to the VPS54 family.</text>
</comment>
<name>A0A830HEZ9_9CHLO</name>
<accession>A0A830HEZ9</accession>
<evidence type="ECO:0000256" key="1">
    <source>
        <dbReference type="ARBA" id="ARBA00004601"/>
    </source>
</evidence>
<feature type="compositionally biased region" description="Polar residues" evidence="7">
    <location>
        <begin position="657"/>
        <end position="666"/>
    </location>
</feature>
<evidence type="ECO:0000256" key="7">
    <source>
        <dbReference type="SAM" id="MobiDB-lite"/>
    </source>
</evidence>
<dbReference type="GO" id="GO:0005829">
    <property type="term" value="C:cytosol"/>
    <property type="evidence" value="ECO:0007669"/>
    <property type="project" value="GOC"/>
</dbReference>
<evidence type="ECO:0000256" key="6">
    <source>
        <dbReference type="ARBA" id="ARBA00023054"/>
    </source>
</evidence>
<evidence type="ECO:0000313" key="10">
    <source>
        <dbReference type="Proteomes" id="UP000660262"/>
    </source>
</evidence>
<dbReference type="GO" id="GO:0000938">
    <property type="term" value="C:GARP complex"/>
    <property type="evidence" value="ECO:0007669"/>
    <property type="project" value="InterPro"/>
</dbReference>
<dbReference type="OrthoDB" id="10259024at2759"/>
<feature type="domain" description="Vacuolar protein sorting-associated protein 54 C-terminal" evidence="8">
    <location>
        <begin position="768"/>
        <end position="900"/>
    </location>
</feature>
<comment type="caution">
    <text evidence="9">The sequence shown here is derived from an EMBL/GenBank/DDBJ whole genome shotgun (WGS) entry which is preliminary data.</text>
</comment>
<dbReference type="InterPro" id="IPR012501">
    <property type="entry name" value="Vps54_C"/>
</dbReference>